<dbReference type="SUPFAM" id="SSF55920">
    <property type="entry name" value="Creatinase/aminopeptidase"/>
    <property type="match status" value="1"/>
</dbReference>
<dbReference type="CDD" id="cd01066">
    <property type="entry name" value="APP_MetAP"/>
    <property type="match status" value="1"/>
</dbReference>
<name>A0A9E7C232_9ACTN</name>
<dbReference type="Proteomes" id="UP001162834">
    <property type="component" value="Chromosome"/>
</dbReference>
<reference evidence="2" key="1">
    <citation type="journal article" date="2022" name="Int. J. Syst. Evol. Microbiol.">
        <title>Pseudomonas aegrilactucae sp. nov. and Pseudomonas morbosilactucae sp. nov., pathogens causing bacterial rot of lettuce in Japan.</title>
        <authorList>
            <person name="Sawada H."/>
            <person name="Fujikawa T."/>
            <person name="Satou M."/>
        </authorList>
    </citation>
    <scope>NUCLEOTIDE SEQUENCE</scope>
    <source>
        <strain evidence="2">0166_1</strain>
    </source>
</reference>
<evidence type="ECO:0000313" key="3">
    <source>
        <dbReference type="Proteomes" id="UP001162834"/>
    </source>
</evidence>
<evidence type="ECO:0000259" key="1">
    <source>
        <dbReference type="Pfam" id="PF00557"/>
    </source>
</evidence>
<dbReference type="Pfam" id="PF00557">
    <property type="entry name" value="Peptidase_M24"/>
    <property type="match status" value="1"/>
</dbReference>
<proteinExistence type="predicted"/>
<dbReference type="KEGG" id="sbae:DSM104329_03627"/>
<dbReference type="SUPFAM" id="SSF53092">
    <property type="entry name" value="Creatinase/prolidase N-terminal domain"/>
    <property type="match status" value="1"/>
</dbReference>
<sequence>MSAVDRTAGRGARYFPLSEYEERWQRVHEEMRRLGYDAAVVWSRSGGSYDRCADVLWLANYYSQASGQGLDTAVFNARGLGAVILEPGADAELQADEPWPRLDVVAAGKVEWHYDPVKGVADALRRRGIRGRVAIVGTQILPMKHWIQLERETAADGIEWVHDDDLVLTVRRRKSPAEIRCMREGGEIMTRALDRLMQGLVDGERENVAAGAATEIIVREGGAVHMVPCSHGEMIRYWVSDPLTGHSDVAPKPGDLVRGWIYGPVREGYWLDPGRTAVCGGNPNDDQRSIVEDNARIIQTLIEAIKPGVRVKEVAELGQKLVTEASDEKDQAAEKWPHFGHYMGMYFETPYIGASMCGDDDVFQAGTVLGVEAFIARKDVGASGIEQNFILHEDGTTEHITNTPMVFW</sequence>
<dbReference type="RefSeq" id="WP_259311267.1">
    <property type="nucleotide sequence ID" value="NZ_CP087164.1"/>
</dbReference>
<gene>
    <name evidence="2" type="ORF">DSM104329_03627</name>
</gene>
<dbReference type="InterPro" id="IPR036005">
    <property type="entry name" value="Creatinase/aminopeptidase-like"/>
</dbReference>
<dbReference type="PANTHER" id="PTHR46112">
    <property type="entry name" value="AMINOPEPTIDASE"/>
    <property type="match status" value="1"/>
</dbReference>
<feature type="domain" description="Peptidase M24" evidence="1">
    <location>
        <begin position="181"/>
        <end position="391"/>
    </location>
</feature>
<organism evidence="2 3">
    <name type="scientific">Capillimicrobium parvum</name>
    <dbReference type="NCBI Taxonomy" id="2884022"/>
    <lineage>
        <taxon>Bacteria</taxon>
        <taxon>Bacillati</taxon>
        <taxon>Actinomycetota</taxon>
        <taxon>Thermoleophilia</taxon>
        <taxon>Solirubrobacterales</taxon>
        <taxon>Capillimicrobiaceae</taxon>
        <taxon>Capillimicrobium</taxon>
    </lineage>
</organism>
<dbReference type="InterPro" id="IPR000994">
    <property type="entry name" value="Pept_M24"/>
</dbReference>
<dbReference type="AlphaFoldDB" id="A0A9E7C232"/>
<protein>
    <recommendedName>
        <fullName evidence="1">Peptidase M24 domain-containing protein</fullName>
    </recommendedName>
</protein>
<dbReference type="Gene3D" id="3.40.350.10">
    <property type="entry name" value="Creatinase/prolidase N-terminal domain"/>
    <property type="match status" value="1"/>
</dbReference>
<dbReference type="InterPro" id="IPR029149">
    <property type="entry name" value="Creatin/AminoP/Spt16_N"/>
</dbReference>
<dbReference type="InterPro" id="IPR050659">
    <property type="entry name" value="Peptidase_M24B"/>
</dbReference>
<accession>A0A9E7C232</accession>
<dbReference type="PANTHER" id="PTHR46112:SF2">
    <property type="entry name" value="XAA-PRO AMINOPEPTIDASE P-RELATED"/>
    <property type="match status" value="1"/>
</dbReference>
<dbReference type="EMBL" id="CP087164">
    <property type="protein sequence ID" value="UGS37212.1"/>
    <property type="molecule type" value="Genomic_DNA"/>
</dbReference>
<keyword evidence="3" id="KW-1185">Reference proteome</keyword>
<dbReference type="Gene3D" id="3.90.230.10">
    <property type="entry name" value="Creatinase/methionine aminopeptidase superfamily"/>
    <property type="match status" value="1"/>
</dbReference>
<evidence type="ECO:0000313" key="2">
    <source>
        <dbReference type="EMBL" id="UGS37212.1"/>
    </source>
</evidence>